<accession>A0A5B7GIZ2</accession>
<feature type="region of interest" description="Disordered" evidence="1">
    <location>
        <begin position="102"/>
        <end position="122"/>
    </location>
</feature>
<feature type="region of interest" description="Disordered" evidence="1">
    <location>
        <begin position="32"/>
        <end position="70"/>
    </location>
</feature>
<evidence type="ECO:0000256" key="1">
    <source>
        <dbReference type="SAM" id="MobiDB-lite"/>
    </source>
</evidence>
<dbReference type="Proteomes" id="UP000324222">
    <property type="component" value="Unassembled WGS sequence"/>
</dbReference>
<organism evidence="2 3">
    <name type="scientific">Portunus trituberculatus</name>
    <name type="common">Swimming crab</name>
    <name type="synonym">Neptunus trituberculatus</name>
    <dbReference type="NCBI Taxonomy" id="210409"/>
    <lineage>
        <taxon>Eukaryota</taxon>
        <taxon>Metazoa</taxon>
        <taxon>Ecdysozoa</taxon>
        <taxon>Arthropoda</taxon>
        <taxon>Crustacea</taxon>
        <taxon>Multicrustacea</taxon>
        <taxon>Malacostraca</taxon>
        <taxon>Eumalacostraca</taxon>
        <taxon>Eucarida</taxon>
        <taxon>Decapoda</taxon>
        <taxon>Pleocyemata</taxon>
        <taxon>Brachyura</taxon>
        <taxon>Eubrachyura</taxon>
        <taxon>Portunoidea</taxon>
        <taxon>Portunidae</taxon>
        <taxon>Portuninae</taxon>
        <taxon>Portunus</taxon>
    </lineage>
</organism>
<evidence type="ECO:0000313" key="3">
    <source>
        <dbReference type="Proteomes" id="UP000324222"/>
    </source>
</evidence>
<protein>
    <submittedName>
        <fullName evidence="2">Uncharacterized protein</fullName>
    </submittedName>
</protein>
<name>A0A5B7GIZ2_PORTR</name>
<proteinExistence type="predicted"/>
<keyword evidence="3" id="KW-1185">Reference proteome</keyword>
<comment type="caution">
    <text evidence="2">The sequence shown here is derived from an EMBL/GenBank/DDBJ whole genome shotgun (WGS) entry which is preliminary data.</text>
</comment>
<dbReference type="EMBL" id="VSRR010014619">
    <property type="protein sequence ID" value="MPC57237.1"/>
    <property type="molecule type" value="Genomic_DNA"/>
</dbReference>
<dbReference type="AlphaFoldDB" id="A0A5B7GIZ2"/>
<sequence>MDLWPFISRWPSLPETHSGRPSPLPCGLCAGGRKGQGSLRNADAAPDRCRGASPLSHPPSGPVGHTAARDLCYGPTRPTLLKPRITLLSALPAPAPASPCLTLLHPASPQHPPTRPPLTASPKRYILTLGLKPATRHGQP</sequence>
<reference evidence="2 3" key="1">
    <citation type="submission" date="2019-05" db="EMBL/GenBank/DDBJ databases">
        <title>Another draft genome of Portunus trituberculatus and its Hox gene families provides insights of decapod evolution.</title>
        <authorList>
            <person name="Jeong J.-H."/>
            <person name="Song I."/>
            <person name="Kim S."/>
            <person name="Choi T."/>
            <person name="Kim D."/>
            <person name="Ryu S."/>
            <person name="Kim W."/>
        </authorList>
    </citation>
    <scope>NUCLEOTIDE SEQUENCE [LARGE SCALE GENOMIC DNA]</scope>
    <source>
        <tissue evidence="2">Muscle</tissue>
    </source>
</reference>
<evidence type="ECO:0000313" key="2">
    <source>
        <dbReference type="EMBL" id="MPC57237.1"/>
    </source>
</evidence>
<gene>
    <name evidence="2" type="ORF">E2C01_051214</name>
</gene>